<dbReference type="VEuPathDB" id="FungiDB:AAP_03646"/>
<feature type="transmembrane region" description="Helical" evidence="8">
    <location>
        <begin position="240"/>
        <end position="261"/>
    </location>
</feature>
<comment type="subcellular location">
    <subcellularLocation>
        <location evidence="1">Membrane</location>
        <topology evidence="1">Multi-pass membrane protein</topology>
    </subcellularLocation>
</comment>
<keyword evidence="4" id="KW-0029">Amino-acid transport</keyword>
<reference evidence="10 11" key="1">
    <citation type="journal article" date="2016" name="Genome Biol. Evol.">
        <title>Divergent and convergent evolution of fungal pathogenicity.</title>
        <authorList>
            <person name="Shang Y."/>
            <person name="Xiao G."/>
            <person name="Zheng P."/>
            <person name="Cen K."/>
            <person name="Zhan S."/>
            <person name="Wang C."/>
        </authorList>
    </citation>
    <scope>NUCLEOTIDE SEQUENCE [LARGE SCALE GENOMIC DNA]</scope>
    <source>
        <strain evidence="10 11">ARSEF 7405</strain>
    </source>
</reference>
<dbReference type="InterPro" id="IPR004841">
    <property type="entry name" value="AA-permease/SLC12A_dom"/>
</dbReference>
<dbReference type="AlphaFoldDB" id="A0A167Y913"/>
<feature type="transmembrane region" description="Helical" evidence="8">
    <location>
        <begin position="459"/>
        <end position="480"/>
    </location>
</feature>
<evidence type="ECO:0000259" key="9">
    <source>
        <dbReference type="Pfam" id="PF00324"/>
    </source>
</evidence>
<name>A0A167Y913_9EURO</name>
<sequence length="605" mass="66923">MTESFEMSEQVPPAEGRQPSQAPQLPPQPMHERRCFFRKRKVRSPQRVEQSPDEDAGEISHIEWQEDDRPSFWTRMGLTLSSFKRRETENEYNRLNQSLCTRHLHMIAIGGSIGAGFFVGTGKALSTAGPGSLVIDFAIVGVMMTLVVFALGEMALMFPVDGGFYTYSSRFIDPCWGFAMGWNYVMQWAIVLPLELTVAALTVDYWHNSVNIAVWISIFLIAILVINVFGVLGYGEFEFWAAGLKLAAVIIFMIVAIVLAAGGGPKSGKYHHYLGGHYYHHPGSFRHGFKGFCSVFVTAAFSFSGSELVGLAAAESQTPQSSLPSATKQVIWRVLIFYVLGVFFITLLVPYDDHRLLGSSGMMDGSASPFVLVGRDAHLWGFDSFMNVIILVSVLSIGNAGVYGGSRTLAAMAGHGYAPSIFGYVDRAGRPLVSVTAIIAFSGLAYINCTGSGEDVFTWLQALSGLAALFTWGSICLAHVRYRKAWLAAGHSLNEIPFKSPFGVIGSWIGFVLNLLVLIAQFYTAIWPPEGGVNGAKGFFQDYLALPVILFFYVCARVWKKTGWVKLNDIDIDTGRRPVDWDSFNAEQERRRNAPWYKKIKYFLA</sequence>
<evidence type="ECO:0000256" key="7">
    <source>
        <dbReference type="SAM" id="MobiDB-lite"/>
    </source>
</evidence>
<protein>
    <submittedName>
        <fullName evidence="10">Amino-acid permease inda1</fullName>
    </submittedName>
</protein>
<feature type="transmembrane region" description="Helical" evidence="8">
    <location>
        <begin position="133"/>
        <end position="158"/>
    </location>
</feature>
<feature type="region of interest" description="Disordered" evidence="7">
    <location>
        <begin position="1"/>
        <end position="62"/>
    </location>
</feature>
<dbReference type="OrthoDB" id="3900342at2759"/>
<proteinExistence type="predicted"/>
<keyword evidence="11" id="KW-1185">Reference proteome</keyword>
<dbReference type="Gene3D" id="1.20.1740.10">
    <property type="entry name" value="Amino acid/polyamine transporter I"/>
    <property type="match status" value="1"/>
</dbReference>
<dbReference type="PANTHER" id="PTHR43341:SF12">
    <property type="entry name" value="AMINO ACID TRANSPORTER (EUROFUNG)"/>
    <property type="match status" value="1"/>
</dbReference>
<feature type="transmembrane region" description="Helical" evidence="8">
    <location>
        <begin position="385"/>
        <end position="406"/>
    </location>
</feature>
<dbReference type="PROSITE" id="PS00218">
    <property type="entry name" value="AMINO_ACID_PERMEASE_1"/>
    <property type="match status" value="1"/>
</dbReference>
<feature type="transmembrane region" description="Helical" evidence="8">
    <location>
        <begin position="543"/>
        <end position="559"/>
    </location>
</feature>
<evidence type="ECO:0000256" key="3">
    <source>
        <dbReference type="ARBA" id="ARBA00022692"/>
    </source>
</evidence>
<comment type="caution">
    <text evidence="10">The sequence shown here is derived from an EMBL/GenBank/DDBJ whole genome shotgun (WGS) entry which is preliminary data.</text>
</comment>
<dbReference type="GO" id="GO:0016020">
    <property type="term" value="C:membrane"/>
    <property type="evidence" value="ECO:0007669"/>
    <property type="project" value="UniProtKB-SubCell"/>
</dbReference>
<feature type="transmembrane region" description="Helical" evidence="8">
    <location>
        <begin position="427"/>
        <end position="447"/>
    </location>
</feature>
<dbReference type="InterPro" id="IPR050524">
    <property type="entry name" value="APC_YAT"/>
</dbReference>
<keyword evidence="6 8" id="KW-0472">Membrane</keyword>
<evidence type="ECO:0000256" key="1">
    <source>
        <dbReference type="ARBA" id="ARBA00004141"/>
    </source>
</evidence>
<dbReference type="EMBL" id="AZGZ01000015">
    <property type="protein sequence ID" value="KZZ91005.1"/>
    <property type="molecule type" value="Genomic_DNA"/>
</dbReference>
<evidence type="ECO:0000313" key="10">
    <source>
        <dbReference type="EMBL" id="KZZ91005.1"/>
    </source>
</evidence>
<organism evidence="10 11">
    <name type="scientific">Ascosphaera apis ARSEF 7405</name>
    <dbReference type="NCBI Taxonomy" id="392613"/>
    <lineage>
        <taxon>Eukaryota</taxon>
        <taxon>Fungi</taxon>
        <taxon>Dikarya</taxon>
        <taxon>Ascomycota</taxon>
        <taxon>Pezizomycotina</taxon>
        <taxon>Eurotiomycetes</taxon>
        <taxon>Eurotiomycetidae</taxon>
        <taxon>Onygenales</taxon>
        <taxon>Ascosphaeraceae</taxon>
        <taxon>Ascosphaera</taxon>
    </lineage>
</organism>
<dbReference type="GO" id="GO:0015171">
    <property type="term" value="F:amino acid transmembrane transporter activity"/>
    <property type="evidence" value="ECO:0007669"/>
    <property type="project" value="TreeGrafter"/>
</dbReference>
<evidence type="ECO:0000256" key="8">
    <source>
        <dbReference type="SAM" id="Phobius"/>
    </source>
</evidence>
<feature type="transmembrane region" description="Helical" evidence="8">
    <location>
        <begin position="501"/>
        <end position="523"/>
    </location>
</feature>
<dbReference type="FunFam" id="1.20.1740.10:FF:000017">
    <property type="entry name" value="Amino acid permease"/>
    <property type="match status" value="1"/>
</dbReference>
<dbReference type="Proteomes" id="UP000242877">
    <property type="component" value="Unassembled WGS sequence"/>
</dbReference>
<evidence type="ECO:0000256" key="6">
    <source>
        <dbReference type="ARBA" id="ARBA00023136"/>
    </source>
</evidence>
<evidence type="ECO:0000313" key="11">
    <source>
        <dbReference type="Proteomes" id="UP000242877"/>
    </source>
</evidence>
<dbReference type="PANTHER" id="PTHR43341">
    <property type="entry name" value="AMINO ACID PERMEASE"/>
    <property type="match status" value="1"/>
</dbReference>
<dbReference type="InterPro" id="IPR004840">
    <property type="entry name" value="Amino_acid_permease_CS"/>
</dbReference>
<feature type="transmembrane region" description="Helical" evidence="8">
    <location>
        <begin position="186"/>
        <end position="206"/>
    </location>
</feature>
<evidence type="ECO:0000256" key="5">
    <source>
        <dbReference type="ARBA" id="ARBA00022989"/>
    </source>
</evidence>
<accession>A0A167Y913</accession>
<feature type="domain" description="Amino acid permease/ SLC12A" evidence="9">
    <location>
        <begin position="103"/>
        <end position="563"/>
    </location>
</feature>
<feature type="transmembrane region" description="Helical" evidence="8">
    <location>
        <begin position="103"/>
        <end position="121"/>
    </location>
</feature>
<keyword evidence="3 8" id="KW-0812">Transmembrane</keyword>
<feature type="transmembrane region" description="Helical" evidence="8">
    <location>
        <begin position="213"/>
        <end position="234"/>
    </location>
</feature>
<dbReference type="Pfam" id="PF00324">
    <property type="entry name" value="AA_permease"/>
    <property type="match status" value="1"/>
</dbReference>
<gene>
    <name evidence="10" type="ORF">AAP_03646</name>
</gene>
<keyword evidence="5 8" id="KW-1133">Transmembrane helix</keyword>
<feature type="transmembrane region" description="Helical" evidence="8">
    <location>
        <begin position="330"/>
        <end position="351"/>
    </location>
</feature>
<evidence type="ECO:0000256" key="4">
    <source>
        <dbReference type="ARBA" id="ARBA00022970"/>
    </source>
</evidence>
<keyword evidence="2" id="KW-0813">Transport</keyword>
<evidence type="ECO:0000256" key="2">
    <source>
        <dbReference type="ARBA" id="ARBA00022448"/>
    </source>
</evidence>